<dbReference type="Gene3D" id="1.10.472.10">
    <property type="entry name" value="Cyclin-like"/>
    <property type="match status" value="2"/>
</dbReference>
<protein>
    <submittedName>
        <fullName evidence="4">Cyclin_C_2 domain-containing protein</fullName>
    </submittedName>
</protein>
<proteinExistence type="predicted"/>
<dbReference type="GO" id="GO:0006357">
    <property type="term" value="P:regulation of transcription by RNA polymerase II"/>
    <property type="evidence" value="ECO:0007669"/>
    <property type="project" value="InterPro"/>
</dbReference>
<dbReference type="CDD" id="cd20525">
    <property type="entry name" value="CYCLIN_CCNH_rpt2"/>
    <property type="match status" value="1"/>
</dbReference>
<keyword evidence="3" id="KW-1185">Reference proteome</keyword>
<feature type="domain" description="Cyclin C-terminal" evidence="2">
    <location>
        <begin position="156"/>
        <end position="262"/>
    </location>
</feature>
<dbReference type="AlphaFoldDB" id="A0A7E4VEA2"/>
<name>A0A7E4VEA2_PANRE</name>
<dbReference type="InterPro" id="IPR043198">
    <property type="entry name" value="Cyclin/Ssn8"/>
</dbReference>
<reference evidence="3" key="1">
    <citation type="journal article" date="2013" name="Genetics">
        <title>The draft genome and transcriptome of Panagrellus redivivus are shaped by the harsh demands of a free-living lifestyle.</title>
        <authorList>
            <person name="Srinivasan J."/>
            <person name="Dillman A.R."/>
            <person name="Macchietto M.G."/>
            <person name="Heikkinen L."/>
            <person name="Lakso M."/>
            <person name="Fracchia K.M."/>
            <person name="Antoshechkin I."/>
            <person name="Mortazavi A."/>
            <person name="Wong G."/>
            <person name="Sternberg P.W."/>
        </authorList>
    </citation>
    <scope>NUCLEOTIDE SEQUENCE [LARGE SCALE GENOMIC DNA]</scope>
    <source>
        <strain evidence="3">MT8872</strain>
    </source>
</reference>
<dbReference type="InterPro" id="IPR036915">
    <property type="entry name" value="Cyclin-like_sf"/>
</dbReference>
<evidence type="ECO:0000313" key="4">
    <source>
        <dbReference type="WBParaSite" id="Pan_g19879.t1"/>
    </source>
</evidence>
<organism evidence="3 4">
    <name type="scientific">Panagrellus redivivus</name>
    <name type="common">Microworm</name>
    <dbReference type="NCBI Taxonomy" id="6233"/>
    <lineage>
        <taxon>Eukaryota</taxon>
        <taxon>Metazoa</taxon>
        <taxon>Ecdysozoa</taxon>
        <taxon>Nematoda</taxon>
        <taxon>Chromadorea</taxon>
        <taxon>Rhabditida</taxon>
        <taxon>Tylenchina</taxon>
        <taxon>Panagrolaimomorpha</taxon>
        <taxon>Panagrolaimoidea</taxon>
        <taxon>Panagrolaimidae</taxon>
        <taxon>Panagrellus</taxon>
    </lineage>
</organism>
<evidence type="ECO:0000313" key="3">
    <source>
        <dbReference type="Proteomes" id="UP000492821"/>
    </source>
</evidence>
<dbReference type="InterPro" id="IPR031658">
    <property type="entry name" value="Cyclin_C_2"/>
</dbReference>
<dbReference type="CDD" id="cd20524">
    <property type="entry name" value="CYCLIN_CCNH_rpt1"/>
    <property type="match status" value="1"/>
</dbReference>
<dbReference type="GO" id="GO:0016538">
    <property type="term" value="F:cyclin-dependent protein serine/threonine kinase regulator activity"/>
    <property type="evidence" value="ECO:0007669"/>
    <property type="project" value="InterPro"/>
</dbReference>
<sequence>MYAKSTHKRNWIWESPEALAEQRRVVNKRFVALLQTHLDERHVFPTSEEELVNHRLLCQRGIRFAKEFLPKLPPPVLWIAFTFFKRFYTKVSALQLATPPKTMLMVCIFHAAKVYDHELRMGTFVAHLKTIDEEDIRMLEPILMRELNYELVVHTPYKAFEGHLLEMKTRLPLLEFDLEELRPHAMEFFEKALISDAMLLYAPTHIAYAAVKYALEKCDKPVEILKDFLYRFLDLDEANCSEEDREQAQKVLSRVNTIFDMVLEQCVPIPDDDKTNSIECRIHDVYLLIDNIDERMGSDSPFQQYLKLDDSDSD</sequence>
<accession>A0A7E4VEA2</accession>
<dbReference type="SUPFAM" id="SSF47954">
    <property type="entry name" value="Cyclin-like"/>
    <property type="match status" value="2"/>
</dbReference>
<keyword evidence="1" id="KW-0195">Cyclin</keyword>
<evidence type="ECO:0000259" key="2">
    <source>
        <dbReference type="Pfam" id="PF16899"/>
    </source>
</evidence>
<dbReference type="Pfam" id="PF16899">
    <property type="entry name" value="Cyclin_C_2"/>
    <property type="match status" value="1"/>
</dbReference>
<dbReference type="WBParaSite" id="Pan_g19879.t1">
    <property type="protein sequence ID" value="Pan_g19879.t1"/>
    <property type="gene ID" value="Pan_g19879"/>
</dbReference>
<dbReference type="PANTHER" id="PTHR10026">
    <property type="entry name" value="CYCLIN"/>
    <property type="match status" value="1"/>
</dbReference>
<dbReference type="Proteomes" id="UP000492821">
    <property type="component" value="Unassembled WGS sequence"/>
</dbReference>
<evidence type="ECO:0000256" key="1">
    <source>
        <dbReference type="ARBA" id="ARBA00023127"/>
    </source>
</evidence>
<reference evidence="4" key="2">
    <citation type="submission" date="2020-10" db="UniProtKB">
        <authorList>
            <consortium name="WormBaseParasite"/>
        </authorList>
    </citation>
    <scope>IDENTIFICATION</scope>
</reference>